<sequence>MRRLYLLHGPREPFADGSTKVLRTTLRNYNFPVTRRDHRRALVHLLTGNHIFRCPGGGSARRVSAGCAGMRWRLQSTRCSSARRILTPSSAARCSWELQWALVLPSLLALCPTGTLSGYYDALCGTGTWWFPPPSSFMMSANGGTVCSRPSPRLALSTLRSISVSLSLSLPPRLPPSSSDSFLSILSRSPLSSRFLSSLSPFSYLVCSPRVLFFCPC</sequence>
<proteinExistence type="predicted"/>
<evidence type="ECO:0000313" key="1">
    <source>
        <dbReference type="EMBL" id="TFK95315.1"/>
    </source>
</evidence>
<evidence type="ECO:0000313" key="2">
    <source>
        <dbReference type="Proteomes" id="UP000305067"/>
    </source>
</evidence>
<protein>
    <submittedName>
        <fullName evidence="1">Uncharacterized protein</fullName>
    </submittedName>
</protein>
<dbReference type="EMBL" id="ML178892">
    <property type="protein sequence ID" value="TFK95315.1"/>
    <property type="molecule type" value="Genomic_DNA"/>
</dbReference>
<reference evidence="1 2" key="1">
    <citation type="journal article" date="2019" name="Nat. Ecol. Evol.">
        <title>Megaphylogeny resolves global patterns of mushroom evolution.</title>
        <authorList>
            <person name="Varga T."/>
            <person name="Krizsan K."/>
            <person name="Foldi C."/>
            <person name="Dima B."/>
            <person name="Sanchez-Garcia M."/>
            <person name="Sanchez-Ramirez S."/>
            <person name="Szollosi G.J."/>
            <person name="Szarkandi J.G."/>
            <person name="Papp V."/>
            <person name="Albert L."/>
            <person name="Andreopoulos W."/>
            <person name="Angelini C."/>
            <person name="Antonin V."/>
            <person name="Barry K.W."/>
            <person name="Bougher N.L."/>
            <person name="Buchanan P."/>
            <person name="Buyck B."/>
            <person name="Bense V."/>
            <person name="Catcheside P."/>
            <person name="Chovatia M."/>
            <person name="Cooper J."/>
            <person name="Damon W."/>
            <person name="Desjardin D."/>
            <person name="Finy P."/>
            <person name="Geml J."/>
            <person name="Haridas S."/>
            <person name="Hughes K."/>
            <person name="Justo A."/>
            <person name="Karasinski D."/>
            <person name="Kautmanova I."/>
            <person name="Kiss B."/>
            <person name="Kocsube S."/>
            <person name="Kotiranta H."/>
            <person name="LaButti K.M."/>
            <person name="Lechner B.E."/>
            <person name="Liimatainen K."/>
            <person name="Lipzen A."/>
            <person name="Lukacs Z."/>
            <person name="Mihaltcheva S."/>
            <person name="Morgado L.N."/>
            <person name="Niskanen T."/>
            <person name="Noordeloos M.E."/>
            <person name="Ohm R.A."/>
            <person name="Ortiz-Santana B."/>
            <person name="Ovrebo C."/>
            <person name="Racz N."/>
            <person name="Riley R."/>
            <person name="Savchenko A."/>
            <person name="Shiryaev A."/>
            <person name="Soop K."/>
            <person name="Spirin V."/>
            <person name="Szebenyi C."/>
            <person name="Tomsovsky M."/>
            <person name="Tulloss R.E."/>
            <person name="Uehling J."/>
            <person name="Grigoriev I.V."/>
            <person name="Vagvolgyi C."/>
            <person name="Papp T."/>
            <person name="Martin F.M."/>
            <person name="Miettinen O."/>
            <person name="Hibbett D.S."/>
            <person name="Nagy L.G."/>
        </authorList>
    </citation>
    <scope>NUCLEOTIDE SEQUENCE [LARGE SCALE GENOMIC DNA]</scope>
    <source>
        <strain evidence="1 2">CBS 309.79</strain>
    </source>
</reference>
<accession>A0A5C3PZN8</accession>
<organism evidence="1 2">
    <name type="scientific">Pterulicium gracile</name>
    <dbReference type="NCBI Taxonomy" id="1884261"/>
    <lineage>
        <taxon>Eukaryota</taxon>
        <taxon>Fungi</taxon>
        <taxon>Dikarya</taxon>
        <taxon>Basidiomycota</taxon>
        <taxon>Agaricomycotina</taxon>
        <taxon>Agaricomycetes</taxon>
        <taxon>Agaricomycetidae</taxon>
        <taxon>Agaricales</taxon>
        <taxon>Pleurotineae</taxon>
        <taxon>Pterulaceae</taxon>
        <taxon>Pterulicium</taxon>
    </lineage>
</organism>
<dbReference type="Proteomes" id="UP000305067">
    <property type="component" value="Unassembled WGS sequence"/>
</dbReference>
<keyword evidence="2" id="KW-1185">Reference proteome</keyword>
<gene>
    <name evidence="1" type="ORF">BDV98DRAFT_577917</name>
</gene>
<dbReference type="AlphaFoldDB" id="A0A5C3PZN8"/>
<name>A0A5C3PZN8_9AGAR</name>